<keyword evidence="4" id="KW-0028">Amino-acid biosynthesis</keyword>
<evidence type="ECO:0000256" key="7">
    <source>
        <dbReference type="ARBA" id="ARBA00023239"/>
    </source>
</evidence>
<dbReference type="InterPro" id="IPR013785">
    <property type="entry name" value="Aldolase_TIM"/>
</dbReference>
<dbReference type="InterPro" id="IPR011060">
    <property type="entry name" value="RibuloseP-bd_barrel"/>
</dbReference>
<dbReference type="Pfam" id="PF00290">
    <property type="entry name" value="Trp_syntA"/>
    <property type="match status" value="1"/>
</dbReference>
<comment type="pathway">
    <text evidence="1">Amino-acid biosynthesis; L-tryptophan biosynthesis; L-tryptophan from chorismate: step 5/5.</text>
</comment>
<dbReference type="EMBL" id="FPHL01000029">
    <property type="protein sequence ID" value="SFV62523.1"/>
    <property type="molecule type" value="Genomic_DNA"/>
</dbReference>
<evidence type="ECO:0000256" key="8">
    <source>
        <dbReference type="ARBA" id="ARBA00049047"/>
    </source>
</evidence>
<accession>A0A1W1C9W9</accession>
<proteinExistence type="inferred from homology"/>
<name>A0A1W1C9W9_9ZZZZ</name>
<dbReference type="GO" id="GO:0005829">
    <property type="term" value="C:cytosol"/>
    <property type="evidence" value="ECO:0007669"/>
    <property type="project" value="TreeGrafter"/>
</dbReference>
<dbReference type="NCBIfam" id="TIGR00262">
    <property type="entry name" value="trpA"/>
    <property type="match status" value="1"/>
</dbReference>
<sequence>MTHFIETKEYILKKLVAYITTGFPSLDFTVDAALALAEAGVDTLELGMPFSDPVADGPVIEAANLKALQNGFKLDHLFDISAKIAPHIDTLWMGYFNPFYHRGMENFIAEAKQAGVNGFIIPDLPYEEAQPYKPLIESAKLSLIDFIAPTDSRERIGEIAAEARKFIYLVAYAGITGAGKSENLQGIVSDIKRFTDTPVYVGFGVDRHTAKEKAKGVDGVIVGSAFVKVLLDDSLSDTQKITGITAIAKEIKEKINT</sequence>
<organism evidence="9">
    <name type="scientific">hydrothermal vent metagenome</name>
    <dbReference type="NCBI Taxonomy" id="652676"/>
    <lineage>
        <taxon>unclassified sequences</taxon>
        <taxon>metagenomes</taxon>
        <taxon>ecological metagenomes</taxon>
    </lineage>
</organism>
<protein>
    <recommendedName>
        <fullName evidence="3">tryptophan synthase</fullName>
        <ecNumber evidence="3">4.2.1.20</ecNumber>
    </recommendedName>
</protein>
<dbReference type="Gene3D" id="3.20.20.70">
    <property type="entry name" value="Aldolase class I"/>
    <property type="match status" value="1"/>
</dbReference>
<comment type="catalytic activity">
    <reaction evidence="8">
        <text>(1S,2R)-1-C-(indol-3-yl)glycerol 3-phosphate + L-serine = D-glyceraldehyde 3-phosphate + L-tryptophan + H2O</text>
        <dbReference type="Rhea" id="RHEA:10532"/>
        <dbReference type="ChEBI" id="CHEBI:15377"/>
        <dbReference type="ChEBI" id="CHEBI:33384"/>
        <dbReference type="ChEBI" id="CHEBI:57912"/>
        <dbReference type="ChEBI" id="CHEBI:58866"/>
        <dbReference type="ChEBI" id="CHEBI:59776"/>
        <dbReference type="EC" id="4.2.1.20"/>
    </reaction>
</comment>
<dbReference type="EC" id="4.2.1.20" evidence="3"/>
<evidence type="ECO:0000256" key="3">
    <source>
        <dbReference type="ARBA" id="ARBA00012043"/>
    </source>
</evidence>
<keyword evidence="6" id="KW-0057">Aromatic amino acid biosynthesis</keyword>
<dbReference type="PANTHER" id="PTHR43406">
    <property type="entry name" value="TRYPTOPHAN SYNTHASE, ALPHA CHAIN"/>
    <property type="match status" value="1"/>
</dbReference>
<dbReference type="PANTHER" id="PTHR43406:SF1">
    <property type="entry name" value="TRYPTOPHAN SYNTHASE ALPHA CHAIN, CHLOROPLASTIC"/>
    <property type="match status" value="1"/>
</dbReference>
<evidence type="ECO:0000256" key="4">
    <source>
        <dbReference type="ARBA" id="ARBA00022605"/>
    </source>
</evidence>
<dbReference type="SUPFAM" id="SSF51366">
    <property type="entry name" value="Ribulose-phoshate binding barrel"/>
    <property type="match status" value="1"/>
</dbReference>
<gene>
    <name evidence="9" type="ORF">MNB_SV-10-1472</name>
</gene>
<dbReference type="CDD" id="cd04724">
    <property type="entry name" value="Tryptophan_synthase_alpha"/>
    <property type="match status" value="1"/>
</dbReference>
<dbReference type="InterPro" id="IPR018204">
    <property type="entry name" value="Trp_synthase_alpha_AS"/>
</dbReference>
<evidence type="ECO:0000313" key="9">
    <source>
        <dbReference type="EMBL" id="SFV62523.1"/>
    </source>
</evidence>
<keyword evidence="7 9" id="KW-0456">Lyase</keyword>
<reference evidence="9" key="1">
    <citation type="submission" date="2016-10" db="EMBL/GenBank/DDBJ databases">
        <authorList>
            <person name="de Groot N.N."/>
        </authorList>
    </citation>
    <scope>NUCLEOTIDE SEQUENCE</scope>
</reference>
<dbReference type="PROSITE" id="PS00167">
    <property type="entry name" value="TRP_SYNTHASE_ALPHA"/>
    <property type="match status" value="1"/>
</dbReference>
<dbReference type="HAMAP" id="MF_00131">
    <property type="entry name" value="Trp_synth_alpha"/>
    <property type="match status" value="1"/>
</dbReference>
<evidence type="ECO:0000256" key="6">
    <source>
        <dbReference type="ARBA" id="ARBA00023141"/>
    </source>
</evidence>
<keyword evidence="5" id="KW-0822">Tryptophan biosynthesis</keyword>
<dbReference type="InterPro" id="IPR002028">
    <property type="entry name" value="Trp_synthase_suA"/>
</dbReference>
<evidence type="ECO:0000256" key="5">
    <source>
        <dbReference type="ARBA" id="ARBA00022822"/>
    </source>
</evidence>
<dbReference type="AlphaFoldDB" id="A0A1W1C9W9"/>
<evidence type="ECO:0000256" key="2">
    <source>
        <dbReference type="ARBA" id="ARBA00011270"/>
    </source>
</evidence>
<dbReference type="UniPathway" id="UPA00035">
    <property type="reaction ID" value="UER00044"/>
</dbReference>
<dbReference type="GO" id="GO:0004834">
    <property type="term" value="F:tryptophan synthase activity"/>
    <property type="evidence" value="ECO:0007669"/>
    <property type="project" value="UniProtKB-EC"/>
</dbReference>
<evidence type="ECO:0000256" key="1">
    <source>
        <dbReference type="ARBA" id="ARBA00004733"/>
    </source>
</evidence>
<comment type="subunit">
    <text evidence="2">Tetramer of two alpha and two beta chains.</text>
</comment>